<dbReference type="WBParaSite" id="PSU_v2.g20074.t1">
    <property type="protein sequence ID" value="PSU_v2.g20074.t1"/>
    <property type="gene ID" value="PSU_v2.g20074"/>
</dbReference>
<dbReference type="Proteomes" id="UP000887577">
    <property type="component" value="Unplaced"/>
</dbReference>
<evidence type="ECO:0000313" key="4">
    <source>
        <dbReference type="WBParaSite" id="PSU_v2.g20074.t1"/>
    </source>
</evidence>
<dbReference type="InterPro" id="IPR036259">
    <property type="entry name" value="MFS_trans_sf"/>
</dbReference>
<protein>
    <submittedName>
        <fullName evidence="4">Uncharacterized protein</fullName>
    </submittedName>
</protein>
<feature type="region of interest" description="Disordered" evidence="1">
    <location>
        <begin position="434"/>
        <end position="465"/>
    </location>
</feature>
<organism evidence="3 4">
    <name type="scientific">Panagrolaimus superbus</name>
    <dbReference type="NCBI Taxonomy" id="310955"/>
    <lineage>
        <taxon>Eukaryota</taxon>
        <taxon>Metazoa</taxon>
        <taxon>Ecdysozoa</taxon>
        <taxon>Nematoda</taxon>
        <taxon>Chromadorea</taxon>
        <taxon>Rhabditida</taxon>
        <taxon>Tylenchina</taxon>
        <taxon>Panagrolaimomorpha</taxon>
        <taxon>Panagrolaimoidea</taxon>
        <taxon>Panagrolaimidae</taxon>
        <taxon>Panagrolaimus</taxon>
    </lineage>
</organism>
<dbReference type="SUPFAM" id="SSF103473">
    <property type="entry name" value="MFS general substrate transporter"/>
    <property type="match status" value="1"/>
</dbReference>
<proteinExistence type="predicted"/>
<feature type="transmembrane region" description="Helical" evidence="2">
    <location>
        <begin position="201"/>
        <end position="220"/>
    </location>
</feature>
<dbReference type="Pfam" id="PF07690">
    <property type="entry name" value="MFS_1"/>
    <property type="match status" value="1"/>
</dbReference>
<feature type="transmembrane region" description="Helical" evidence="2">
    <location>
        <begin position="119"/>
        <end position="136"/>
    </location>
</feature>
<dbReference type="InterPro" id="IPR011701">
    <property type="entry name" value="MFS"/>
</dbReference>
<dbReference type="GO" id="GO:0022857">
    <property type="term" value="F:transmembrane transporter activity"/>
    <property type="evidence" value="ECO:0007669"/>
    <property type="project" value="InterPro"/>
</dbReference>
<evidence type="ECO:0000313" key="3">
    <source>
        <dbReference type="Proteomes" id="UP000887577"/>
    </source>
</evidence>
<evidence type="ECO:0000256" key="2">
    <source>
        <dbReference type="SAM" id="Phobius"/>
    </source>
</evidence>
<feature type="transmembrane region" description="Helical" evidence="2">
    <location>
        <begin position="289"/>
        <end position="313"/>
    </location>
</feature>
<dbReference type="PANTHER" id="PTHR45757:SF23">
    <property type="entry name" value="MAJOR FACILITATOR SUPERFAMILY (MFS) PROFILE DOMAIN-CONTAINING PROTEIN"/>
    <property type="match status" value="1"/>
</dbReference>
<feature type="transmembrane region" description="Helical" evidence="2">
    <location>
        <begin position="55"/>
        <end position="79"/>
    </location>
</feature>
<accession>A0A914YMC0</accession>
<keyword evidence="3" id="KW-1185">Reference proteome</keyword>
<keyword evidence="2" id="KW-0472">Membrane</keyword>
<feature type="compositionally biased region" description="Low complexity" evidence="1">
    <location>
        <begin position="447"/>
        <end position="457"/>
    </location>
</feature>
<dbReference type="GO" id="GO:0016020">
    <property type="term" value="C:membrane"/>
    <property type="evidence" value="ECO:0007669"/>
    <property type="project" value="TreeGrafter"/>
</dbReference>
<feature type="transmembrane region" description="Helical" evidence="2">
    <location>
        <begin position="349"/>
        <end position="369"/>
    </location>
</feature>
<sequence length="465" mass="51491">MTGLESPEPRLEDQNGRTRFATRHQSHREMPDPENPHKWSSIKGCMSRARTWTRFLLVGITLLCLTSTWSNILAFNFVMVCTQSNEASPITGENGNDTIIPTHTIGPLKPIHFTTNQRTFLTSAVAVAALIANFIVTPAMGKFGTRTVFTVLIGAVSSRWTYYKQYGLCVSSLVAYIQLSPTLSMPISGALCESSLGWPSIFYGHAIVCAIFFIAFALLYRNTPEKHPLVTRQESTKISINKSRQSKKDEKTIPYMAILKTPAVWAVWIASLGILFVDKVHCISETNRLRFFNTVAYFGASIVLAILCFIPASNQMLCFTLLTIATSLLGFTTGGFFKAGPIVARQYSPFVTGNVSLGLTLTMIFVPFIKNGLAPQDTPEQWQKVFWFMTASLIVTNIIFCLFCSGEPAEWTKESPKNSTKRINSKIAPLEEINPTNLYSDPPPTSTPTIRTTTTNPRAASINPV</sequence>
<name>A0A914YMC0_9BILA</name>
<dbReference type="Gene3D" id="1.20.1250.20">
    <property type="entry name" value="MFS general substrate transporter like domains"/>
    <property type="match status" value="2"/>
</dbReference>
<feature type="transmembrane region" description="Helical" evidence="2">
    <location>
        <begin position="319"/>
        <end position="337"/>
    </location>
</feature>
<dbReference type="AlphaFoldDB" id="A0A914YMC0"/>
<dbReference type="PANTHER" id="PTHR45757">
    <property type="entry name" value="PROTEIN CBG23364-RELATED"/>
    <property type="match status" value="1"/>
</dbReference>
<feature type="transmembrane region" description="Helical" evidence="2">
    <location>
        <begin position="253"/>
        <end position="277"/>
    </location>
</feature>
<keyword evidence="2" id="KW-1133">Transmembrane helix</keyword>
<reference evidence="4" key="1">
    <citation type="submission" date="2022-11" db="UniProtKB">
        <authorList>
            <consortium name="WormBaseParasite"/>
        </authorList>
    </citation>
    <scope>IDENTIFICATION</scope>
</reference>
<evidence type="ECO:0000256" key="1">
    <source>
        <dbReference type="SAM" id="MobiDB-lite"/>
    </source>
</evidence>
<keyword evidence="2" id="KW-0812">Transmembrane</keyword>
<feature type="transmembrane region" description="Helical" evidence="2">
    <location>
        <begin position="385"/>
        <end position="404"/>
    </location>
</feature>